<dbReference type="AlphaFoldDB" id="A6JXE6"/>
<protein>
    <submittedName>
        <fullName evidence="2">Solute carrier family 35, member C2, isoform CRA_a</fullName>
    </submittedName>
</protein>
<gene>
    <name evidence="2 4" type="primary">Slc35c2</name>
    <name evidence="2" type="ORF">rCG_32243</name>
</gene>
<feature type="transmembrane region" description="Helical" evidence="1">
    <location>
        <begin position="46"/>
        <end position="68"/>
    </location>
</feature>
<keyword evidence="1" id="KW-0472">Membrane</keyword>
<name>A6JXE6_RAT</name>
<reference evidence="2 3" key="1">
    <citation type="submission" date="2005-09" db="EMBL/GenBank/DDBJ databases">
        <authorList>
            <person name="Mural R.J."/>
            <person name="Li P.W."/>
            <person name="Adams M.D."/>
            <person name="Amanatides P.G."/>
            <person name="Baden-Tillson H."/>
            <person name="Barnstead M."/>
            <person name="Chin S.H."/>
            <person name="Dew I."/>
            <person name="Evans C.A."/>
            <person name="Ferriera S."/>
            <person name="Flanigan M."/>
            <person name="Fosler C."/>
            <person name="Glodek A."/>
            <person name="Gu Z."/>
            <person name="Holt R.A."/>
            <person name="Jennings D."/>
            <person name="Kraft C.L."/>
            <person name="Lu F."/>
            <person name="Nguyen T."/>
            <person name="Nusskern D.R."/>
            <person name="Pfannkoch C.M."/>
            <person name="Sitter C."/>
            <person name="Sutton G.G."/>
            <person name="Venter J.C."/>
            <person name="Wang Z."/>
            <person name="Woodage T."/>
            <person name="Zheng X.H."/>
            <person name="Zhong F."/>
        </authorList>
    </citation>
    <scope>NUCLEOTIDE SEQUENCE [LARGE SCALE GENOMIC DNA]</scope>
    <source>
        <strain>BN</strain>
        <strain evidence="3">Sprague-Dawley</strain>
    </source>
</reference>
<evidence type="ECO:0000313" key="4">
    <source>
        <dbReference type="RGD" id="1311250"/>
    </source>
</evidence>
<dbReference type="EMBL" id="CH474005">
    <property type="protein sequence ID" value="EDL96461.1"/>
    <property type="molecule type" value="Genomic_DNA"/>
</dbReference>
<dbReference type="RGD" id="1311250">
    <property type="gene designation" value="Slc35c2"/>
</dbReference>
<dbReference type="Proteomes" id="UP000234681">
    <property type="component" value="Chromosome 3"/>
</dbReference>
<sequence>MGRWALDVAFVWKAALTLGLVLLYYCFSIGITFYNKWLTKSFHFPLFMTMLHLAVIFLFSALSLPGAWPPAFCSSCSCL</sequence>
<keyword evidence="1" id="KW-0812">Transmembrane</keyword>
<proteinExistence type="predicted"/>
<evidence type="ECO:0000313" key="3">
    <source>
        <dbReference type="Proteomes" id="UP000234681"/>
    </source>
</evidence>
<keyword evidence="1" id="KW-1133">Transmembrane helix</keyword>
<feature type="transmembrane region" description="Helical" evidence="1">
    <location>
        <begin position="12"/>
        <end position="34"/>
    </location>
</feature>
<organism evidence="2 3">
    <name type="scientific">Rattus norvegicus</name>
    <name type="common">Rat</name>
    <dbReference type="NCBI Taxonomy" id="10116"/>
    <lineage>
        <taxon>Eukaryota</taxon>
        <taxon>Metazoa</taxon>
        <taxon>Chordata</taxon>
        <taxon>Craniata</taxon>
        <taxon>Vertebrata</taxon>
        <taxon>Euteleostomi</taxon>
        <taxon>Mammalia</taxon>
        <taxon>Eutheria</taxon>
        <taxon>Euarchontoglires</taxon>
        <taxon>Glires</taxon>
        <taxon>Rodentia</taxon>
        <taxon>Myomorpha</taxon>
        <taxon>Muroidea</taxon>
        <taxon>Muridae</taxon>
        <taxon>Murinae</taxon>
        <taxon>Rattus</taxon>
    </lineage>
</organism>
<accession>A6JXE6</accession>
<dbReference type="AGR" id="RGD:1311250"/>
<evidence type="ECO:0000256" key="1">
    <source>
        <dbReference type="SAM" id="Phobius"/>
    </source>
</evidence>
<evidence type="ECO:0000313" key="2">
    <source>
        <dbReference type="EMBL" id="EDL96461.1"/>
    </source>
</evidence>